<evidence type="ECO:0000313" key="8">
    <source>
        <dbReference type="Proteomes" id="UP000278351"/>
    </source>
</evidence>
<dbReference type="GO" id="GO:0020037">
    <property type="term" value="F:heme binding"/>
    <property type="evidence" value="ECO:0007669"/>
    <property type="project" value="InterPro"/>
</dbReference>
<feature type="domain" description="Cytochrome c" evidence="6">
    <location>
        <begin position="61"/>
        <end position="201"/>
    </location>
</feature>
<dbReference type="InterPro" id="IPR051459">
    <property type="entry name" value="Cytochrome_c-type_DH"/>
</dbReference>
<evidence type="ECO:0000256" key="5">
    <source>
        <dbReference type="SAM" id="Phobius"/>
    </source>
</evidence>
<evidence type="ECO:0000256" key="2">
    <source>
        <dbReference type="ARBA" id="ARBA00022723"/>
    </source>
</evidence>
<dbReference type="PANTHER" id="PTHR35008:SF4">
    <property type="entry name" value="BLL4482 PROTEIN"/>
    <property type="match status" value="1"/>
</dbReference>
<proteinExistence type="predicted"/>
<gene>
    <name evidence="7" type="ORF">EGT74_18100</name>
</gene>
<keyword evidence="5" id="KW-1133">Transmembrane helix</keyword>
<keyword evidence="5" id="KW-0472">Membrane</keyword>
<dbReference type="PANTHER" id="PTHR35008">
    <property type="entry name" value="BLL4482 PROTEIN-RELATED"/>
    <property type="match status" value="1"/>
</dbReference>
<comment type="caution">
    <text evidence="7">The sequence shown here is derived from an EMBL/GenBank/DDBJ whole genome shotgun (WGS) entry which is preliminary data.</text>
</comment>
<organism evidence="7 8">
    <name type="scientific">Chitinophaga lutea</name>
    <dbReference type="NCBI Taxonomy" id="2488634"/>
    <lineage>
        <taxon>Bacteria</taxon>
        <taxon>Pseudomonadati</taxon>
        <taxon>Bacteroidota</taxon>
        <taxon>Chitinophagia</taxon>
        <taxon>Chitinophagales</taxon>
        <taxon>Chitinophagaceae</taxon>
        <taxon>Chitinophaga</taxon>
    </lineage>
</organism>
<evidence type="ECO:0000256" key="4">
    <source>
        <dbReference type="PROSITE-ProRule" id="PRU00433"/>
    </source>
</evidence>
<keyword evidence="2 4" id="KW-0479">Metal-binding</keyword>
<evidence type="ECO:0000259" key="6">
    <source>
        <dbReference type="PROSITE" id="PS51007"/>
    </source>
</evidence>
<dbReference type="GO" id="GO:0046872">
    <property type="term" value="F:metal ion binding"/>
    <property type="evidence" value="ECO:0007669"/>
    <property type="project" value="UniProtKB-KW"/>
</dbReference>
<evidence type="ECO:0000313" key="7">
    <source>
        <dbReference type="EMBL" id="RPE08931.1"/>
    </source>
</evidence>
<evidence type="ECO:0000256" key="3">
    <source>
        <dbReference type="ARBA" id="ARBA00023004"/>
    </source>
</evidence>
<keyword evidence="5" id="KW-0812">Transmembrane</keyword>
<keyword evidence="1 4" id="KW-0349">Heme</keyword>
<dbReference type="PROSITE" id="PS51007">
    <property type="entry name" value="CYTC"/>
    <property type="match status" value="1"/>
</dbReference>
<dbReference type="SUPFAM" id="SSF46626">
    <property type="entry name" value="Cytochrome c"/>
    <property type="match status" value="1"/>
</dbReference>
<keyword evidence="8" id="KW-1185">Reference proteome</keyword>
<dbReference type="Gene3D" id="1.10.760.10">
    <property type="entry name" value="Cytochrome c-like domain"/>
    <property type="match status" value="1"/>
</dbReference>
<dbReference type="InterPro" id="IPR036909">
    <property type="entry name" value="Cyt_c-like_dom_sf"/>
</dbReference>
<dbReference type="AlphaFoldDB" id="A0A3N4PV29"/>
<dbReference type="InterPro" id="IPR009056">
    <property type="entry name" value="Cyt_c-like_dom"/>
</dbReference>
<keyword evidence="3 4" id="KW-0408">Iron</keyword>
<reference evidence="7 8" key="1">
    <citation type="submission" date="2018-11" db="EMBL/GenBank/DDBJ databases">
        <title>Chitinophaga lutea sp.nov., isolate from arsenic contaminated soil.</title>
        <authorList>
            <person name="Zong Y."/>
        </authorList>
    </citation>
    <scope>NUCLEOTIDE SEQUENCE [LARGE SCALE GENOMIC DNA]</scope>
    <source>
        <strain evidence="7 8">ZY74</strain>
    </source>
</reference>
<protein>
    <submittedName>
        <fullName evidence="7">Diheme cytochrome c-553</fullName>
    </submittedName>
</protein>
<dbReference type="GO" id="GO:0009055">
    <property type="term" value="F:electron transfer activity"/>
    <property type="evidence" value="ECO:0007669"/>
    <property type="project" value="InterPro"/>
</dbReference>
<sequence length="213" mass="23343">MLCQYLYMLWDSFAYRTNTVTFMIKLIPTATVVASFLLTLFISCDSANNNASGGQYGDSASLVKRGEYLVTISGCNDCHSPKRMGNMGPEVIPETRLSGYPSGRPVAAFDTALAKKGIAQFNEDMTAAAGPWGISFALNITSDVSGIGNWTLDNFKTAMRHGKLKGAEKGRSLLPPMPWTNYTELTDEDLDAIFSYLKQTRPVKNFPPTPVLF</sequence>
<accession>A0A3N4PV29</accession>
<dbReference type="EMBL" id="RPDH01000002">
    <property type="protein sequence ID" value="RPE08931.1"/>
    <property type="molecule type" value="Genomic_DNA"/>
</dbReference>
<evidence type="ECO:0000256" key="1">
    <source>
        <dbReference type="ARBA" id="ARBA00022617"/>
    </source>
</evidence>
<name>A0A3N4PV29_9BACT</name>
<feature type="transmembrane region" description="Helical" evidence="5">
    <location>
        <begin position="20"/>
        <end position="42"/>
    </location>
</feature>
<dbReference type="Proteomes" id="UP000278351">
    <property type="component" value="Unassembled WGS sequence"/>
</dbReference>